<dbReference type="HAMAP" id="MF_01139">
    <property type="entry name" value="ISPT"/>
    <property type="match status" value="1"/>
</dbReference>
<keyword evidence="5" id="KW-1185">Reference proteome</keyword>
<dbReference type="Gene3D" id="3.40.1180.10">
    <property type="entry name" value="Decaprenyl diphosphate synthase-like"/>
    <property type="match status" value="1"/>
</dbReference>
<name>A0A9C7PYC4_9RHOD</name>
<dbReference type="PANTHER" id="PTHR10291">
    <property type="entry name" value="DEHYDRODOLICHYL DIPHOSPHATE SYNTHASE FAMILY MEMBER"/>
    <property type="match status" value="1"/>
</dbReference>
<dbReference type="EC" id="2.5.1.-" evidence="3"/>
<dbReference type="CDD" id="cd00475">
    <property type="entry name" value="Cis_IPPS"/>
    <property type="match status" value="1"/>
</dbReference>
<dbReference type="NCBIfam" id="TIGR00055">
    <property type="entry name" value="uppS"/>
    <property type="match status" value="1"/>
</dbReference>
<evidence type="ECO:0000256" key="2">
    <source>
        <dbReference type="ARBA" id="ARBA00022679"/>
    </source>
</evidence>
<dbReference type="PROSITE" id="PS01066">
    <property type="entry name" value="UPP_SYNTHASE"/>
    <property type="match status" value="1"/>
</dbReference>
<evidence type="ECO:0000256" key="3">
    <source>
        <dbReference type="RuleBase" id="RU363018"/>
    </source>
</evidence>
<keyword evidence="2 3" id="KW-0808">Transferase</keyword>
<reference evidence="4" key="2">
    <citation type="submission" date="2022-01" db="EMBL/GenBank/DDBJ databases">
        <authorList>
            <person name="Hirooka S."/>
            <person name="Miyagishima S.Y."/>
        </authorList>
    </citation>
    <scope>NUCLEOTIDE SEQUENCE</scope>
    <source>
        <strain evidence="4">NBRC 102759</strain>
    </source>
</reference>
<dbReference type="PANTHER" id="PTHR10291:SF0">
    <property type="entry name" value="DEHYDRODOLICHYL DIPHOSPHATE SYNTHASE 2"/>
    <property type="match status" value="1"/>
</dbReference>
<comment type="cofactor">
    <cofactor evidence="1">
        <name>Mg(2+)</name>
        <dbReference type="ChEBI" id="CHEBI:18420"/>
    </cofactor>
</comment>
<reference evidence="4" key="1">
    <citation type="journal article" date="2022" name="Proc. Natl. Acad. Sci. U.S.A.">
        <title>Life cycle and functional genomics of the unicellular red alga Galdieria for elucidating algal and plant evolution and industrial use.</title>
        <authorList>
            <person name="Hirooka S."/>
            <person name="Itabashi T."/>
            <person name="Ichinose T.M."/>
            <person name="Onuma R."/>
            <person name="Fujiwara T."/>
            <person name="Yamashita S."/>
            <person name="Jong L.W."/>
            <person name="Tomita R."/>
            <person name="Iwane A.H."/>
            <person name="Miyagishima S.Y."/>
        </authorList>
    </citation>
    <scope>NUCLEOTIDE SEQUENCE</scope>
    <source>
        <strain evidence="4">NBRC 102759</strain>
    </source>
</reference>
<gene>
    <name evidence="4" type="ORF">GpartN1_g4615.t1</name>
</gene>
<proteinExistence type="inferred from homology"/>
<dbReference type="InterPro" id="IPR018520">
    <property type="entry name" value="UPP_synth-like_CS"/>
</dbReference>
<dbReference type="OrthoDB" id="4173905at2759"/>
<dbReference type="SUPFAM" id="SSF64005">
    <property type="entry name" value="Undecaprenyl diphosphate synthase"/>
    <property type="match status" value="1"/>
</dbReference>
<evidence type="ECO:0000256" key="1">
    <source>
        <dbReference type="ARBA" id="ARBA00001946"/>
    </source>
</evidence>
<dbReference type="Proteomes" id="UP001061958">
    <property type="component" value="Unassembled WGS sequence"/>
</dbReference>
<dbReference type="InterPro" id="IPR001441">
    <property type="entry name" value="UPP_synth-like"/>
</dbReference>
<sequence length="361" mass="42016">MYTVEQNIGFSKSRLSSQSSFCCGWLLLNFHLNQICSSSSSRKTHLPLCVRAHRPLLHSGKRLFVSVKIWSPIWRQVRFSQEDLVKHFCVDSVVSFEGMEKAPVTDENKSLEWHKVPWRSLPPLLDPQKLPRHIAVIMDGNGRWGLNHFNCRAHGHRAGVAALEELIHCCVHWNIPRVTVFAFSLENWKRPNEEVDFLFLLFRETVTHKLRSLLEENIRIRFIGNMENLPSSLQKSIIDAEDLSRANSSLELTIALNYSGRQDIVNVTRRILIDVEQGRLHSSQVDEKLFHEYMQKYSITDPDLLIRTGGEMRLSNFLLWQLAYTELYMTETLWPDFTGKHLYEACLHYQNRKRKYGGLLG</sequence>
<organism evidence="4 5">
    <name type="scientific">Galdieria partita</name>
    <dbReference type="NCBI Taxonomy" id="83374"/>
    <lineage>
        <taxon>Eukaryota</taxon>
        <taxon>Rhodophyta</taxon>
        <taxon>Bangiophyceae</taxon>
        <taxon>Galdieriales</taxon>
        <taxon>Galdieriaceae</taxon>
        <taxon>Galdieria</taxon>
    </lineage>
</organism>
<protein>
    <recommendedName>
        <fullName evidence="3">Alkyl transferase</fullName>
        <ecNumber evidence="3">2.5.1.-</ecNumber>
    </recommendedName>
</protein>
<comment type="similarity">
    <text evidence="3">Belongs to the UPP synthase family.</text>
</comment>
<accession>A0A9C7PYC4</accession>
<dbReference type="FunFam" id="3.40.1180.10:FF:000001">
    <property type="entry name" value="(2E,6E)-farnesyl-diphosphate-specific ditrans,polycis-undecaprenyl-diphosphate synthase"/>
    <property type="match status" value="1"/>
</dbReference>
<dbReference type="Pfam" id="PF01255">
    <property type="entry name" value="Prenyltransf"/>
    <property type="match status" value="1"/>
</dbReference>
<dbReference type="InterPro" id="IPR036424">
    <property type="entry name" value="UPP_synth-like_sf"/>
</dbReference>
<dbReference type="AlphaFoldDB" id="A0A9C7PYC4"/>
<evidence type="ECO:0000313" key="5">
    <source>
        <dbReference type="Proteomes" id="UP001061958"/>
    </source>
</evidence>
<dbReference type="GO" id="GO:0045547">
    <property type="term" value="F:ditrans,polycis-polyprenyl diphosphate synthase [(2E,6E)-farnesyl diphosphate specific] activity"/>
    <property type="evidence" value="ECO:0007669"/>
    <property type="project" value="TreeGrafter"/>
</dbReference>
<comment type="caution">
    <text evidence="4">The sequence shown here is derived from an EMBL/GenBank/DDBJ whole genome shotgun (WGS) entry which is preliminary data.</text>
</comment>
<dbReference type="GO" id="GO:0016094">
    <property type="term" value="P:polyprenol biosynthetic process"/>
    <property type="evidence" value="ECO:0007669"/>
    <property type="project" value="TreeGrafter"/>
</dbReference>
<dbReference type="EMBL" id="BQMJ01000037">
    <property type="protein sequence ID" value="GJQ12824.1"/>
    <property type="molecule type" value="Genomic_DNA"/>
</dbReference>
<evidence type="ECO:0000313" key="4">
    <source>
        <dbReference type="EMBL" id="GJQ12824.1"/>
    </source>
</evidence>